<keyword evidence="2" id="KW-1185">Reference proteome</keyword>
<gene>
    <name evidence="1" type="primary">CCC2</name>
    <name evidence="1" type="ORF">IWW38_002366</name>
</gene>
<dbReference type="Proteomes" id="UP001139981">
    <property type="component" value="Unassembled WGS sequence"/>
</dbReference>
<dbReference type="EMBL" id="JANBVB010000320">
    <property type="protein sequence ID" value="KAJ2895191.1"/>
    <property type="molecule type" value="Genomic_DNA"/>
</dbReference>
<evidence type="ECO:0000313" key="2">
    <source>
        <dbReference type="Proteomes" id="UP001139981"/>
    </source>
</evidence>
<evidence type="ECO:0000313" key="1">
    <source>
        <dbReference type="EMBL" id="KAJ2895191.1"/>
    </source>
</evidence>
<name>A0ACC1M3N6_9FUNG</name>
<reference evidence="1" key="1">
    <citation type="submission" date="2022-07" db="EMBL/GenBank/DDBJ databases">
        <title>Phylogenomic reconstructions and comparative analyses of Kickxellomycotina fungi.</title>
        <authorList>
            <person name="Reynolds N.K."/>
            <person name="Stajich J.E."/>
            <person name="Barry K."/>
            <person name="Grigoriev I.V."/>
            <person name="Crous P."/>
            <person name="Smith M.E."/>
        </authorList>
    </citation>
    <scope>NUCLEOTIDE SEQUENCE</scope>
    <source>
        <strain evidence="1">CBS 190363</strain>
    </source>
</reference>
<comment type="caution">
    <text evidence="1">The sequence shown here is derived from an EMBL/GenBank/DDBJ whole genome shotgun (WGS) entry which is preliminary data.</text>
</comment>
<protein>
    <submittedName>
        <fullName evidence="1">Cu(2+)-transporting P-type ATPase</fullName>
    </submittedName>
</protein>
<proteinExistence type="predicted"/>
<sequence>MTCQSCVRAIKAALSGVPGVVSVDVSLEEEKAVVEMDSQTVTTDEITQAILACGFDAQLAADTVVVQLGVHGMTCQSCVKAIKGVLGDVAGIASVDISLDDERADVSYDPQVVTVAEIVAAIEGCGFDVDDKVAVEKEEEEEEEEKQLLDPPVHPIVSKLKGEGTSFSSGDTLVVGADAVVSAQFDVRGMTCSSCVASIERGLARRAGIVEVSVSLLAQRATVRFDSSMTSASTVVQCIEELGFEAAVVDGGRASKLALNVYGMTCASCVAAIERAVSREPGVVSVSVSLALETAAIEYRAAEVGVRRLVAVVEAAGFDVLVADASRCNTQLESLQRTRDILAWRRRFWMSLWFSIPVIFLAKAAPHIKPLAPVVMWQVVAGLPLGALAQLLLTTPLQFGVGACFYRNAFKALRHGNANMDVLVTTGTSLSYFFSLFMLLWSVIHGRHPRPHCFFEAPAMLITFVSLGRYLENMAKGNASAALSTLMTLTPPQATLVVYDAATGRVAEESRIATEMIQVGDHLRVFPGERIPADGTLLSGASQVDESTVTGEALPVQKSVGSQLVAGTVNSTGSFVMEATRVGADTTLAQIVQLVEDAQTAKAPIQAYADRVARYFAPTVLLIALVTFLGWVIVAYTGLPKPHMFAQEAEETGSYIVGCLKIAVAVVVVACPCALGLSTPTAVMVGTGVGAQLGVLIKGGEALEAASRIDVVVFDKTGTLTSGRLSVADIDYVSAIKARHLSQRAFVLLAGAAEAGSEHPLGRAIHAYAVSLLSASAGPGLPALATDFDSVPGSGINCHVTPDLAAGAGSYASEFGAGADVLIGSLAFLESKSISAPADFVAAKATQERMGRTVVFVAFDGAFAGWLALSDVLRAESIPTIATLQSTMNVECVMVTGDQPLTAQAVAAECGIRRVYAGVSPAGKAAIIEQLQQELTLVRGGVLRRKQLVNKRVAMVGDGVNDGAALAAAQVGIAMRSGTDVAMEAATMVLMREDLADVVAALDLSRTIFRRIQWNYVWASVYNMLGIPLAMGLFMPMGVMMPPMFAGLAMAMSSLSVMASSLLLKLYRKPVCRAPFAPGALPLQLSEVQVLSAPRRKSQRRASEDFVVDLSDTPGFADMPAVEMGIVSTSADSLYPQSNGYFGLGSSSLSSNNRYKPLPQSAPREAIFSIQ</sequence>
<accession>A0ACC1M3N6</accession>
<organism evidence="1 2">
    <name type="scientific">Coemansia aciculifera</name>
    <dbReference type="NCBI Taxonomy" id="417176"/>
    <lineage>
        <taxon>Eukaryota</taxon>
        <taxon>Fungi</taxon>
        <taxon>Fungi incertae sedis</taxon>
        <taxon>Zoopagomycota</taxon>
        <taxon>Kickxellomycotina</taxon>
        <taxon>Kickxellomycetes</taxon>
        <taxon>Kickxellales</taxon>
        <taxon>Kickxellaceae</taxon>
        <taxon>Coemansia</taxon>
    </lineage>
</organism>